<comment type="caution">
    <text evidence="3">The sequence shown here is derived from an EMBL/GenBank/DDBJ whole genome shotgun (WGS) entry which is preliminary data.</text>
</comment>
<organism evidence="3 4">
    <name type="scientific">Kineococcus xinjiangensis</name>
    <dbReference type="NCBI Taxonomy" id="512762"/>
    <lineage>
        <taxon>Bacteria</taxon>
        <taxon>Bacillati</taxon>
        <taxon>Actinomycetota</taxon>
        <taxon>Actinomycetes</taxon>
        <taxon>Kineosporiales</taxon>
        <taxon>Kineosporiaceae</taxon>
        <taxon>Kineococcus</taxon>
    </lineage>
</organism>
<evidence type="ECO:0000256" key="1">
    <source>
        <dbReference type="SAM" id="MobiDB-lite"/>
    </source>
</evidence>
<dbReference type="Proteomes" id="UP000239485">
    <property type="component" value="Unassembled WGS sequence"/>
</dbReference>
<dbReference type="EMBL" id="PTJD01000002">
    <property type="protein sequence ID" value="PPK98172.1"/>
    <property type="molecule type" value="Genomic_DNA"/>
</dbReference>
<feature type="domain" description="N-acetyltransferase" evidence="2">
    <location>
        <begin position="10"/>
        <end position="172"/>
    </location>
</feature>
<dbReference type="AlphaFoldDB" id="A0A2S6IV67"/>
<dbReference type="GO" id="GO:0016747">
    <property type="term" value="F:acyltransferase activity, transferring groups other than amino-acyl groups"/>
    <property type="evidence" value="ECO:0007669"/>
    <property type="project" value="InterPro"/>
</dbReference>
<dbReference type="InterPro" id="IPR051531">
    <property type="entry name" value="N-acetyltransferase"/>
</dbReference>
<keyword evidence="3" id="KW-0808">Transferase</keyword>
<dbReference type="PANTHER" id="PTHR43792:SF1">
    <property type="entry name" value="N-ACETYLTRANSFERASE DOMAIN-CONTAINING PROTEIN"/>
    <property type="match status" value="1"/>
</dbReference>
<evidence type="ECO:0000313" key="4">
    <source>
        <dbReference type="Proteomes" id="UP000239485"/>
    </source>
</evidence>
<reference evidence="3 4" key="1">
    <citation type="submission" date="2018-02" db="EMBL/GenBank/DDBJ databases">
        <title>Genomic Encyclopedia of Archaeal and Bacterial Type Strains, Phase II (KMG-II): from individual species to whole genera.</title>
        <authorList>
            <person name="Goeker M."/>
        </authorList>
    </citation>
    <scope>NUCLEOTIDE SEQUENCE [LARGE SCALE GENOMIC DNA]</scope>
    <source>
        <strain evidence="3 4">DSM 22857</strain>
    </source>
</reference>
<evidence type="ECO:0000313" key="3">
    <source>
        <dbReference type="EMBL" id="PPK98172.1"/>
    </source>
</evidence>
<keyword evidence="4" id="KW-1185">Reference proteome</keyword>
<sequence>MDATLRTPRLLLRRWREDDLDPFAALNADPEVMEHFPAPLDRAASDALAARCDSHLAGHGWGLWAVEVAEGADAGRFAGFTGLAVPSFEAPFTPCVEVGWRLARWAWGRGYATEAARRALAVGFDDLGLPEVVSFTATANTRSQAVMRRLGLRRDPADDFDHPALPAGHPLRRHVLFRLPAAEPQRNRNTTAWRTAALSSDGSAAMP</sequence>
<dbReference type="InterPro" id="IPR016181">
    <property type="entry name" value="Acyl_CoA_acyltransferase"/>
</dbReference>
<gene>
    <name evidence="3" type="ORF">CLV92_102325</name>
</gene>
<dbReference type="Pfam" id="PF13302">
    <property type="entry name" value="Acetyltransf_3"/>
    <property type="match status" value="1"/>
</dbReference>
<dbReference type="InterPro" id="IPR000182">
    <property type="entry name" value="GNAT_dom"/>
</dbReference>
<feature type="region of interest" description="Disordered" evidence="1">
    <location>
        <begin position="186"/>
        <end position="207"/>
    </location>
</feature>
<dbReference type="PROSITE" id="PS51186">
    <property type="entry name" value="GNAT"/>
    <property type="match status" value="1"/>
</dbReference>
<dbReference type="RefSeq" id="WP_211290858.1">
    <property type="nucleotide sequence ID" value="NZ_PTJD01000002.1"/>
</dbReference>
<evidence type="ECO:0000259" key="2">
    <source>
        <dbReference type="PROSITE" id="PS51186"/>
    </source>
</evidence>
<protein>
    <submittedName>
        <fullName evidence="3">RimJ/RimL family protein N-acetyltransferase</fullName>
    </submittedName>
</protein>
<dbReference type="PANTHER" id="PTHR43792">
    <property type="entry name" value="GNAT FAMILY, PUTATIVE (AFU_ORTHOLOGUE AFUA_3G00765)-RELATED-RELATED"/>
    <property type="match status" value="1"/>
</dbReference>
<name>A0A2S6IV67_9ACTN</name>
<accession>A0A2S6IV67</accession>
<dbReference type="SUPFAM" id="SSF55729">
    <property type="entry name" value="Acyl-CoA N-acyltransferases (Nat)"/>
    <property type="match status" value="1"/>
</dbReference>
<dbReference type="Gene3D" id="3.40.630.30">
    <property type="match status" value="1"/>
</dbReference>
<proteinExistence type="predicted"/>
<feature type="compositionally biased region" description="Polar residues" evidence="1">
    <location>
        <begin position="187"/>
        <end position="207"/>
    </location>
</feature>